<comment type="function">
    <text evidence="4">Catalyzes the reversible phosphorylation of S-methyl-5'-thioadenosine (MTA) to adenine and 5-methylthioribose-1-phosphate. Involved in the breakdown of MTA, a major by-product of polyamine biosynthesis. Responsible for the first step in the methionine salvage pathway after MTA has been generated from S-adenosylmethionine. Has broad substrate specificity with 6-aminopurine nucleosides as preferred substrates.</text>
</comment>
<dbReference type="Proteomes" id="UP000315995">
    <property type="component" value="Chromosome"/>
</dbReference>
<feature type="site" description="Important for substrate specificity" evidence="4">
    <location>
        <position position="230"/>
    </location>
</feature>
<comment type="pathway">
    <text evidence="4">Amino-acid biosynthesis; L-methionine biosynthesis via salvage pathway; S-methyl-5-thio-alpha-D-ribose 1-phosphate from S-methyl-5'-thioadenosine (phosphorylase route): step 1/1.</text>
</comment>
<dbReference type="GO" id="GO:0006166">
    <property type="term" value="P:purine ribonucleoside salvage"/>
    <property type="evidence" value="ECO:0007669"/>
    <property type="project" value="UniProtKB-KW"/>
</dbReference>
<feature type="binding site" evidence="4">
    <location>
        <position position="194"/>
    </location>
    <ligand>
        <name>substrate</name>
    </ligand>
</feature>
<dbReference type="InterPro" id="IPR018099">
    <property type="entry name" value="Purine_phosphorylase-2_CS"/>
</dbReference>
<protein>
    <recommendedName>
        <fullName evidence="4">S-methyl-5'-thioadenosine phosphorylase</fullName>
        <ecNumber evidence="4">2.4.2.28</ecNumber>
    </recommendedName>
    <alternativeName>
        <fullName evidence="4">5'-methylthioadenosine phosphorylase</fullName>
        <shortName evidence="4">MTA phosphorylase</shortName>
        <shortName evidence="4">MTAP</shortName>
    </alternativeName>
</protein>
<evidence type="ECO:0000313" key="6">
    <source>
        <dbReference type="EMBL" id="QDG50063.1"/>
    </source>
</evidence>
<accession>A0A5B8Y0S0</accession>
<evidence type="ECO:0000256" key="4">
    <source>
        <dbReference type="HAMAP-Rule" id="MF_01963"/>
    </source>
</evidence>
<dbReference type="InterPro" id="IPR010044">
    <property type="entry name" value="MTAP"/>
</dbReference>
<dbReference type="HAMAP" id="MF_01963">
    <property type="entry name" value="MTAP"/>
    <property type="match status" value="1"/>
</dbReference>
<dbReference type="PANTHER" id="PTHR42679:SF2">
    <property type="entry name" value="S-METHYL-5'-THIOADENOSINE PHOSPHORYLASE"/>
    <property type="match status" value="1"/>
</dbReference>
<accession>A0A4Y6PPC9</accession>
<name>A0A4Y6PPC9_PERCE</name>
<dbReference type="Pfam" id="PF01048">
    <property type="entry name" value="PNP_UDP_1"/>
    <property type="match status" value="1"/>
</dbReference>
<keyword evidence="2 4" id="KW-0808">Transferase</keyword>
<evidence type="ECO:0000256" key="3">
    <source>
        <dbReference type="ARBA" id="ARBA00022726"/>
    </source>
</evidence>
<evidence type="ECO:0000313" key="7">
    <source>
        <dbReference type="Proteomes" id="UP000315995"/>
    </source>
</evidence>
<feature type="binding site" evidence="4">
    <location>
        <position position="21"/>
    </location>
    <ligand>
        <name>phosphate</name>
        <dbReference type="ChEBI" id="CHEBI:43474"/>
    </ligand>
</feature>
<reference evidence="6 7" key="1">
    <citation type="submission" date="2019-06" db="EMBL/GenBank/DDBJ databases">
        <title>Persicimonas caeni gen. nov., sp. nov., a predatory bacterium isolated from solar saltern.</title>
        <authorList>
            <person name="Wang S."/>
        </authorList>
    </citation>
    <scope>NUCLEOTIDE SEQUENCE [LARGE SCALE GENOMIC DNA]</scope>
    <source>
        <strain evidence="6 7">YN101</strain>
    </source>
</reference>
<proteinExistence type="inferred from homology"/>
<dbReference type="SUPFAM" id="SSF53167">
    <property type="entry name" value="Purine and uridine phosphorylases"/>
    <property type="match status" value="1"/>
</dbReference>
<feature type="binding site" evidence="4">
    <location>
        <begin position="218"/>
        <end position="220"/>
    </location>
    <ligand>
        <name>substrate</name>
    </ligand>
</feature>
<evidence type="ECO:0000256" key="1">
    <source>
        <dbReference type="ARBA" id="ARBA00022676"/>
    </source>
</evidence>
<comment type="similarity">
    <text evidence="4">Belongs to the PNP/MTAP phosphorylase family. MTAP subfamily.</text>
</comment>
<dbReference type="OrthoDB" id="1523230at2"/>
<dbReference type="GO" id="GO:0005829">
    <property type="term" value="C:cytosol"/>
    <property type="evidence" value="ECO:0007669"/>
    <property type="project" value="TreeGrafter"/>
</dbReference>
<evidence type="ECO:0000259" key="5">
    <source>
        <dbReference type="Pfam" id="PF01048"/>
    </source>
</evidence>
<dbReference type="GO" id="GO:0017061">
    <property type="term" value="F:S-methyl-5-thioadenosine phosphorylase activity"/>
    <property type="evidence" value="ECO:0007669"/>
    <property type="project" value="UniProtKB-UniRule"/>
</dbReference>
<dbReference type="EMBL" id="CP041186">
    <property type="protein sequence ID" value="QDG50063.1"/>
    <property type="molecule type" value="Genomic_DNA"/>
</dbReference>
<dbReference type="PANTHER" id="PTHR42679">
    <property type="entry name" value="S-METHYL-5'-THIOADENOSINE PHOSPHORYLASE"/>
    <property type="match status" value="1"/>
</dbReference>
<feature type="binding site" evidence="4">
    <location>
        <position position="195"/>
    </location>
    <ligand>
        <name>phosphate</name>
        <dbReference type="ChEBI" id="CHEBI:43474"/>
    </ligand>
</feature>
<dbReference type="FunFam" id="3.40.50.1580:FF:000012">
    <property type="entry name" value="Probable 6-oxopurine nucleoside phosphorylase"/>
    <property type="match status" value="1"/>
</dbReference>
<dbReference type="NCBIfam" id="TIGR01694">
    <property type="entry name" value="MTAP"/>
    <property type="match status" value="1"/>
</dbReference>
<evidence type="ECO:0000256" key="2">
    <source>
        <dbReference type="ARBA" id="ARBA00022679"/>
    </source>
</evidence>
<keyword evidence="3 4" id="KW-0660">Purine salvage</keyword>
<dbReference type="UniPathway" id="UPA00904">
    <property type="reaction ID" value="UER00873"/>
</dbReference>
<dbReference type="RefSeq" id="WP_141196559.1">
    <property type="nucleotide sequence ID" value="NZ_CP041186.1"/>
</dbReference>
<comment type="catalytic activity">
    <reaction evidence="4">
        <text>S-methyl-5'-thioadenosine + phosphate = 5-(methylsulfanyl)-alpha-D-ribose 1-phosphate + adenine</text>
        <dbReference type="Rhea" id="RHEA:11852"/>
        <dbReference type="ChEBI" id="CHEBI:16708"/>
        <dbReference type="ChEBI" id="CHEBI:17509"/>
        <dbReference type="ChEBI" id="CHEBI:43474"/>
        <dbReference type="ChEBI" id="CHEBI:58533"/>
        <dbReference type="EC" id="2.4.2.28"/>
    </reaction>
</comment>
<dbReference type="CDD" id="cd09010">
    <property type="entry name" value="MTAP_SsMTAPII_like_MTIP"/>
    <property type="match status" value="1"/>
</dbReference>
<organism evidence="6 7">
    <name type="scientific">Persicimonas caeni</name>
    <dbReference type="NCBI Taxonomy" id="2292766"/>
    <lineage>
        <taxon>Bacteria</taxon>
        <taxon>Deltaproteobacteria</taxon>
        <taxon>Bradymonadales</taxon>
        <taxon>Bradymonadaceae</taxon>
        <taxon>Persicimonas</taxon>
    </lineage>
</organism>
<sequence length="298" mass="33256">MSDIYSHLGDERVPIGVIGGSGLYEMDGLEIIEEREVDTPFGKPSAPITIAKVEGRRVAFLPRHGQHHEYVASTVPYRANIWALKELGVFWLVTVSAVGSLKEEIVPGEHFVIPDQIIDKTYRRPNTLYKDVAVHVGLSYPFHPMMREIVLGACRDEGIETHDGGTYVCMEGPAFSTKAESELHRQWGASLIGMTAMPEARLAREAEMCYATIALPTDYDVWYESDHVDIGEVMANMKRNISNVRGVLRRVIPSIPLEQEADCDASHALQYAIVTHPEAISESSLEQFRLTLGKYIES</sequence>
<gene>
    <name evidence="4 6" type="primary">mtnP</name>
    <name evidence="6" type="ORF">FIV42_04720</name>
</gene>
<dbReference type="GO" id="GO:0019509">
    <property type="term" value="P:L-methionine salvage from methylthioadenosine"/>
    <property type="evidence" value="ECO:0007669"/>
    <property type="project" value="UniProtKB-UniRule"/>
</dbReference>
<dbReference type="PROSITE" id="PS01240">
    <property type="entry name" value="PNP_MTAP_2"/>
    <property type="match status" value="1"/>
</dbReference>
<comment type="subunit">
    <text evidence="4">Homohexamer. Dimer of a homotrimer.</text>
</comment>
<dbReference type="InterPro" id="IPR000845">
    <property type="entry name" value="Nucleoside_phosphorylase_d"/>
</dbReference>
<feature type="domain" description="Nucleoside phosphorylase" evidence="5">
    <location>
        <begin position="14"/>
        <end position="252"/>
    </location>
</feature>
<dbReference type="InterPro" id="IPR035994">
    <property type="entry name" value="Nucleoside_phosphorylase_sf"/>
</dbReference>
<keyword evidence="1 4" id="KW-0328">Glycosyltransferase</keyword>
<feature type="binding site" evidence="4">
    <location>
        <begin position="96"/>
        <end position="97"/>
    </location>
    <ligand>
        <name>phosphate</name>
        <dbReference type="ChEBI" id="CHEBI:43474"/>
    </ligand>
</feature>
<dbReference type="AlphaFoldDB" id="A0A4Y6PPC9"/>
<dbReference type="Gene3D" id="3.40.50.1580">
    <property type="entry name" value="Nucleoside phosphorylase domain"/>
    <property type="match status" value="1"/>
</dbReference>
<feature type="binding site" evidence="4">
    <location>
        <begin position="63"/>
        <end position="64"/>
    </location>
    <ligand>
        <name>phosphate</name>
        <dbReference type="ChEBI" id="CHEBI:43474"/>
    </ligand>
</feature>
<keyword evidence="7" id="KW-1185">Reference proteome</keyword>
<dbReference type="EC" id="2.4.2.28" evidence="4"/>
<feature type="site" description="Important for substrate specificity" evidence="4">
    <location>
        <position position="176"/>
    </location>
</feature>